<evidence type="ECO:0000256" key="6">
    <source>
        <dbReference type="ARBA" id="ARBA00022898"/>
    </source>
</evidence>
<evidence type="ECO:0000256" key="4">
    <source>
        <dbReference type="ARBA" id="ARBA00022576"/>
    </source>
</evidence>
<dbReference type="PROSITE" id="PS00105">
    <property type="entry name" value="AA_TRANSFER_CLASS_1"/>
    <property type="match status" value="1"/>
</dbReference>
<comment type="cofactor">
    <cofactor evidence="1 7">
        <name>pyridoxal 5'-phosphate</name>
        <dbReference type="ChEBI" id="CHEBI:597326"/>
    </cofactor>
</comment>
<dbReference type="CDD" id="cd00609">
    <property type="entry name" value="AAT_like"/>
    <property type="match status" value="1"/>
</dbReference>
<evidence type="ECO:0000256" key="7">
    <source>
        <dbReference type="RuleBase" id="RU000481"/>
    </source>
</evidence>
<keyword evidence="5 7" id="KW-0808">Transferase</keyword>
<reference evidence="10" key="1">
    <citation type="journal article" date="2019" name="Int. J. Syst. Evol. Microbiol.">
        <title>The Global Catalogue of Microorganisms (GCM) 10K type strain sequencing project: providing services to taxonomists for standard genome sequencing and annotation.</title>
        <authorList>
            <consortium name="The Broad Institute Genomics Platform"/>
            <consortium name="The Broad Institute Genome Sequencing Center for Infectious Disease"/>
            <person name="Wu L."/>
            <person name="Ma J."/>
        </authorList>
    </citation>
    <scope>NUCLEOTIDE SEQUENCE [LARGE SCALE GENOMIC DNA]</scope>
    <source>
        <strain evidence="10">JCM 18720</strain>
    </source>
</reference>
<gene>
    <name evidence="9" type="ORF">GCM10025772_06870</name>
</gene>
<dbReference type="InterPro" id="IPR015424">
    <property type="entry name" value="PyrdxlP-dep_Trfase"/>
</dbReference>
<dbReference type="RefSeq" id="WP_345315643.1">
    <property type="nucleotide sequence ID" value="NZ_BAABLF010000005.1"/>
</dbReference>
<dbReference type="GO" id="GO:0008483">
    <property type="term" value="F:transaminase activity"/>
    <property type="evidence" value="ECO:0007669"/>
    <property type="project" value="UniProtKB-KW"/>
</dbReference>
<organism evidence="9 10">
    <name type="scientific">Ferrimonas gelatinilytica</name>
    <dbReference type="NCBI Taxonomy" id="1255257"/>
    <lineage>
        <taxon>Bacteria</taxon>
        <taxon>Pseudomonadati</taxon>
        <taxon>Pseudomonadota</taxon>
        <taxon>Gammaproteobacteria</taxon>
        <taxon>Alteromonadales</taxon>
        <taxon>Ferrimonadaceae</taxon>
        <taxon>Ferrimonas</taxon>
    </lineage>
</organism>
<dbReference type="PANTHER" id="PTHR11879">
    <property type="entry name" value="ASPARTATE AMINOTRANSFERASE"/>
    <property type="match status" value="1"/>
</dbReference>
<dbReference type="NCBIfam" id="NF006719">
    <property type="entry name" value="PRK09257.1"/>
    <property type="match status" value="1"/>
</dbReference>
<keyword evidence="4 7" id="KW-0032">Aminotransferase</keyword>
<evidence type="ECO:0000256" key="3">
    <source>
        <dbReference type="ARBA" id="ARBA00011738"/>
    </source>
</evidence>
<dbReference type="EC" id="2.6.1.-" evidence="7"/>
<protein>
    <recommendedName>
        <fullName evidence="7">Aminotransferase</fullName>
        <ecNumber evidence="7">2.6.1.-</ecNumber>
    </recommendedName>
</protein>
<name>A0ABP9RXC7_9GAMM</name>
<dbReference type="InterPro" id="IPR004839">
    <property type="entry name" value="Aminotransferase_I/II_large"/>
</dbReference>
<accession>A0ABP9RXC7</accession>
<dbReference type="SUPFAM" id="SSF53383">
    <property type="entry name" value="PLP-dependent transferases"/>
    <property type="match status" value="1"/>
</dbReference>
<dbReference type="InterPro" id="IPR004838">
    <property type="entry name" value="NHTrfase_class1_PyrdxlP-BS"/>
</dbReference>
<evidence type="ECO:0000256" key="2">
    <source>
        <dbReference type="ARBA" id="ARBA00007441"/>
    </source>
</evidence>
<dbReference type="EMBL" id="BAABLF010000005">
    <property type="protein sequence ID" value="GAA5187986.1"/>
    <property type="molecule type" value="Genomic_DNA"/>
</dbReference>
<dbReference type="InterPro" id="IPR015421">
    <property type="entry name" value="PyrdxlP-dep_Trfase_major"/>
</dbReference>
<sequence>MFEKIELAPADPILGLNEAFRADPREGKVNLGVGVYKDEVGDTPVLHCVKQAEARLLADEQTKSYLGIDGHAQFRSLVQPLLLGADHAVLIEGRARTVQAPGGTGALRIAGDFVKGNTEVRRVWISNPSWANHRQIFEVCGFEVREYRYYDKAERALDFDGMLADLDTLGPEDLVVLHGCCHNPTGIDPSGSQWDRLAQSAKARGWLPLFDFAYQGFATDVEQDAAGLRQFAAQLDELLIANSFSKNFGLYNERIGAMTVIAGDGASADRALSQVKRVVRANYSNPPSHGAAVVATILGDTALKALWLEELGQMRERIHAMRHAFVAGLATEGVAGDFSFIERQNGMFSFSGLSPVQVKAMQEEFGIYIVGSGRINVAGLTEQNLPLIIKAIAAVS</sequence>
<comment type="similarity">
    <text evidence="2 7">Belongs to the class-I pyridoxal-phosphate-dependent aminotransferase family.</text>
</comment>
<dbReference type="Pfam" id="PF00155">
    <property type="entry name" value="Aminotran_1_2"/>
    <property type="match status" value="1"/>
</dbReference>
<feature type="domain" description="Aminotransferase class I/classII large" evidence="8">
    <location>
        <begin position="27"/>
        <end position="392"/>
    </location>
</feature>
<proteinExistence type="inferred from homology"/>
<dbReference type="Gene3D" id="3.40.640.10">
    <property type="entry name" value="Type I PLP-dependent aspartate aminotransferase-like (Major domain)"/>
    <property type="match status" value="1"/>
</dbReference>
<evidence type="ECO:0000259" key="8">
    <source>
        <dbReference type="Pfam" id="PF00155"/>
    </source>
</evidence>
<evidence type="ECO:0000256" key="1">
    <source>
        <dbReference type="ARBA" id="ARBA00001933"/>
    </source>
</evidence>
<keyword evidence="10" id="KW-1185">Reference proteome</keyword>
<dbReference type="InterPro" id="IPR000796">
    <property type="entry name" value="Asp_trans"/>
</dbReference>
<evidence type="ECO:0000313" key="9">
    <source>
        <dbReference type="EMBL" id="GAA5187986.1"/>
    </source>
</evidence>
<evidence type="ECO:0000313" key="10">
    <source>
        <dbReference type="Proteomes" id="UP001501600"/>
    </source>
</evidence>
<evidence type="ECO:0000256" key="5">
    <source>
        <dbReference type="ARBA" id="ARBA00022679"/>
    </source>
</evidence>
<keyword evidence="6" id="KW-0663">Pyridoxal phosphate</keyword>
<comment type="subunit">
    <text evidence="3">Homodimer.</text>
</comment>
<dbReference type="PANTHER" id="PTHR11879:SF22">
    <property type="entry name" value="ASPARTATE AMINOTRANSFERASE, MITOCHONDRIAL"/>
    <property type="match status" value="1"/>
</dbReference>
<dbReference type="InterPro" id="IPR015422">
    <property type="entry name" value="PyrdxlP-dep_Trfase_small"/>
</dbReference>
<dbReference type="PRINTS" id="PR00799">
    <property type="entry name" value="TRANSAMINASE"/>
</dbReference>
<comment type="caution">
    <text evidence="9">The sequence shown here is derived from an EMBL/GenBank/DDBJ whole genome shotgun (WGS) entry which is preliminary data.</text>
</comment>
<dbReference type="Gene3D" id="3.90.1150.10">
    <property type="entry name" value="Aspartate Aminotransferase, domain 1"/>
    <property type="match status" value="1"/>
</dbReference>
<dbReference type="Proteomes" id="UP001501600">
    <property type="component" value="Unassembled WGS sequence"/>
</dbReference>